<dbReference type="Proteomes" id="UP000026962">
    <property type="component" value="Chromosome 2"/>
</dbReference>
<keyword evidence="2" id="KW-1185">Reference proteome</keyword>
<name>A0A0E0K2M9_ORYPU</name>
<reference evidence="1" key="2">
    <citation type="submission" date="2018-05" db="EMBL/GenBank/DDBJ databases">
        <title>OpunRS2 (Oryza punctata Reference Sequence Version 2).</title>
        <authorList>
            <person name="Zhang J."/>
            <person name="Kudrna D."/>
            <person name="Lee S."/>
            <person name="Talag J."/>
            <person name="Welchert J."/>
            <person name="Wing R.A."/>
        </authorList>
    </citation>
    <scope>NUCLEOTIDE SEQUENCE [LARGE SCALE GENOMIC DNA]</scope>
</reference>
<organism evidence="1">
    <name type="scientific">Oryza punctata</name>
    <name type="common">Red rice</name>
    <dbReference type="NCBI Taxonomy" id="4537"/>
    <lineage>
        <taxon>Eukaryota</taxon>
        <taxon>Viridiplantae</taxon>
        <taxon>Streptophyta</taxon>
        <taxon>Embryophyta</taxon>
        <taxon>Tracheophyta</taxon>
        <taxon>Spermatophyta</taxon>
        <taxon>Magnoliopsida</taxon>
        <taxon>Liliopsida</taxon>
        <taxon>Poales</taxon>
        <taxon>Poaceae</taxon>
        <taxon>BOP clade</taxon>
        <taxon>Oryzoideae</taxon>
        <taxon>Oryzeae</taxon>
        <taxon>Oryzinae</taxon>
        <taxon>Oryza</taxon>
    </lineage>
</organism>
<protein>
    <submittedName>
        <fullName evidence="1">Uncharacterized protein</fullName>
    </submittedName>
</protein>
<evidence type="ECO:0000313" key="1">
    <source>
        <dbReference type="EnsemblPlants" id="OPUNC02G22670.1"/>
    </source>
</evidence>
<reference evidence="1" key="1">
    <citation type="submission" date="2015-04" db="UniProtKB">
        <authorList>
            <consortium name="EnsemblPlants"/>
        </authorList>
    </citation>
    <scope>IDENTIFICATION</scope>
</reference>
<dbReference type="HOGENOM" id="CLU_2531366_0_0_1"/>
<sequence>MVSATGDLFLCGVAGDGHRGEAARRWVRHEHDLQHRHILSGERIEGDLLAARYMDFVASSLERVPDYNNTNPIIRWKEPRSLTS</sequence>
<proteinExistence type="predicted"/>
<accession>A0A0E0K2M9</accession>
<dbReference type="Gramene" id="OPUNC02G22670.1">
    <property type="protein sequence ID" value="OPUNC02G22670.1"/>
    <property type="gene ID" value="OPUNC02G22670"/>
</dbReference>
<dbReference type="AlphaFoldDB" id="A0A0E0K2M9"/>
<dbReference type="EnsemblPlants" id="OPUNC02G22670.1">
    <property type="protein sequence ID" value="OPUNC02G22670.1"/>
    <property type="gene ID" value="OPUNC02G22670"/>
</dbReference>
<evidence type="ECO:0000313" key="2">
    <source>
        <dbReference type="Proteomes" id="UP000026962"/>
    </source>
</evidence>